<proteinExistence type="predicted"/>
<keyword evidence="1" id="KW-0472">Membrane</keyword>
<feature type="transmembrane region" description="Helical" evidence="1">
    <location>
        <begin position="15"/>
        <end position="33"/>
    </location>
</feature>
<dbReference type="Proteomes" id="UP000555103">
    <property type="component" value="Unassembled WGS sequence"/>
</dbReference>
<feature type="transmembrane region" description="Helical" evidence="1">
    <location>
        <begin position="98"/>
        <end position="121"/>
    </location>
</feature>
<reference evidence="2 3" key="1">
    <citation type="submission" date="2020-08" db="EMBL/GenBank/DDBJ databases">
        <title>Genomic Encyclopedia of Type Strains, Phase IV (KMG-IV): sequencing the most valuable type-strain genomes for metagenomic binning, comparative biology and taxonomic classification.</title>
        <authorList>
            <person name="Goeker M."/>
        </authorList>
    </citation>
    <scope>NUCLEOTIDE SEQUENCE [LARGE SCALE GENOMIC DNA]</scope>
    <source>
        <strain evidence="2 3">DSM 104969</strain>
    </source>
</reference>
<dbReference type="EMBL" id="JACIEP010000003">
    <property type="protein sequence ID" value="MBB4035213.1"/>
    <property type="molecule type" value="Genomic_DNA"/>
</dbReference>
<dbReference type="GO" id="GO:0016740">
    <property type="term" value="F:transferase activity"/>
    <property type="evidence" value="ECO:0007669"/>
    <property type="project" value="UniProtKB-KW"/>
</dbReference>
<dbReference type="AlphaFoldDB" id="A0A840CU49"/>
<protein>
    <submittedName>
        <fullName evidence="2">Phosphoglycerol transferase MdoB-like AlkP superfamily enzyme</fullName>
    </submittedName>
</protein>
<gene>
    <name evidence="2" type="ORF">GGR21_001102</name>
</gene>
<dbReference type="GO" id="GO:0016020">
    <property type="term" value="C:membrane"/>
    <property type="evidence" value="ECO:0007669"/>
    <property type="project" value="InterPro"/>
</dbReference>
<dbReference type="InterPro" id="IPR000366">
    <property type="entry name" value="GPCR_STE2"/>
</dbReference>
<keyword evidence="1" id="KW-0812">Transmembrane</keyword>
<keyword evidence="1" id="KW-1133">Transmembrane helix</keyword>
<evidence type="ECO:0000313" key="2">
    <source>
        <dbReference type="EMBL" id="MBB4035213.1"/>
    </source>
</evidence>
<dbReference type="RefSeq" id="WP_183306153.1">
    <property type="nucleotide sequence ID" value="NZ_JACIEP010000003.1"/>
</dbReference>
<dbReference type="PRINTS" id="PR00250">
    <property type="entry name" value="GPCRSTE2"/>
</dbReference>
<feature type="transmembrane region" description="Helical" evidence="1">
    <location>
        <begin position="69"/>
        <end position="91"/>
    </location>
</feature>
<keyword evidence="2" id="KW-0808">Transferase</keyword>
<keyword evidence="3" id="KW-1185">Reference proteome</keyword>
<accession>A0A840CU49</accession>
<dbReference type="GO" id="GO:0004932">
    <property type="term" value="F:mating-type factor pheromone receptor activity"/>
    <property type="evidence" value="ECO:0007669"/>
    <property type="project" value="InterPro"/>
</dbReference>
<evidence type="ECO:0000313" key="3">
    <source>
        <dbReference type="Proteomes" id="UP000555103"/>
    </source>
</evidence>
<sequence>MDYEKNKYYTQKTNTGFWVIAILTMVLCGYLAYEHAMGFADSGFKAVDSYVYGLNDRVIEGRMSSSSSAIFNLIFAVLYFILLIVTVICTFAKNIKILMVSFVSSLLLTILVFFITEIITYS</sequence>
<organism evidence="2 3">
    <name type="scientific">Dysgonomonas hofstadii</name>
    <dbReference type="NCBI Taxonomy" id="637886"/>
    <lineage>
        <taxon>Bacteria</taxon>
        <taxon>Pseudomonadati</taxon>
        <taxon>Bacteroidota</taxon>
        <taxon>Bacteroidia</taxon>
        <taxon>Bacteroidales</taxon>
        <taxon>Dysgonomonadaceae</taxon>
        <taxon>Dysgonomonas</taxon>
    </lineage>
</organism>
<comment type="caution">
    <text evidence="2">The sequence shown here is derived from an EMBL/GenBank/DDBJ whole genome shotgun (WGS) entry which is preliminary data.</text>
</comment>
<evidence type="ECO:0000256" key="1">
    <source>
        <dbReference type="SAM" id="Phobius"/>
    </source>
</evidence>
<name>A0A840CU49_9BACT</name>